<evidence type="ECO:0000313" key="3">
    <source>
        <dbReference type="Proteomes" id="UP000010953"/>
    </source>
</evidence>
<dbReference type="AlphaFoldDB" id="M7Y3J5"/>
<keyword evidence="3" id="KW-1185">Reference proteome</keyword>
<comment type="caution">
    <text evidence="2">The sequence shown here is derived from an EMBL/GenBank/DDBJ whole genome shotgun (WGS) entry which is preliminary data.</text>
</comment>
<feature type="transmembrane region" description="Helical" evidence="1">
    <location>
        <begin position="6"/>
        <end position="26"/>
    </location>
</feature>
<name>M7Y3J5_9BACT</name>
<organism evidence="2 3">
    <name type="scientific">Mariniradius saccharolyticus AK6</name>
    <dbReference type="NCBI Taxonomy" id="1239962"/>
    <lineage>
        <taxon>Bacteria</taxon>
        <taxon>Pseudomonadati</taxon>
        <taxon>Bacteroidota</taxon>
        <taxon>Cytophagia</taxon>
        <taxon>Cytophagales</taxon>
        <taxon>Cyclobacteriaceae</taxon>
        <taxon>Mariniradius</taxon>
    </lineage>
</organism>
<accession>M7Y3J5</accession>
<dbReference type="Proteomes" id="UP000010953">
    <property type="component" value="Unassembled WGS sequence"/>
</dbReference>
<keyword evidence="1" id="KW-1133">Transmembrane helix</keyword>
<gene>
    <name evidence="2" type="ORF">C943_00080</name>
</gene>
<dbReference type="InParanoid" id="M7Y3J5"/>
<sequence>MGLPYSQSFFAFSISSFEWWLPFFLISKNQEKGKKNGLRQKIYPV</sequence>
<keyword evidence="1" id="KW-0472">Membrane</keyword>
<dbReference type="EMBL" id="AMZY02000001">
    <property type="protein sequence ID" value="EMS35307.1"/>
    <property type="molecule type" value="Genomic_DNA"/>
</dbReference>
<evidence type="ECO:0000313" key="2">
    <source>
        <dbReference type="EMBL" id="EMS35307.1"/>
    </source>
</evidence>
<keyword evidence="1" id="KW-0812">Transmembrane</keyword>
<proteinExistence type="predicted"/>
<evidence type="ECO:0000256" key="1">
    <source>
        <dbReference type="SAM" id="Phobius"/>
    </source>
</evidence>
<protein>
    <submittedName>
        <fullName evidence="2">Uncharacterized protein</fullName>
    </submittedName>
</protein>
<reference evidence="2" key="1">
    <citation type="submission" date="2013-01" db="EMBL/GenBank/DDBJ databases">
        <title>Genome assembly of Mariniradius saccharolyticus AK6.</title>
        <authorList>
            <person name="Vaidya B."/>
            <person name="Khatri I."/>
            <person name="Tanuku N.R.S."/>
            <person name="Subramanian S."/>
            <person name="Pinnaka A."/>
        </authorList>
    </citation>
    <scope>NUCLEOTIDE SEQUENCE [LARGE SCALE GENOMIC DNA]</scope>
    <source>
        <strain evidence="2">AK6</strain>
    </source>
</reference>